<feature type="domain" description="Phage tail lysozyme" evidence="2">
    <location>
        <begin position="347"/>
        <end position="477"/>
    </location>
</feature>
<dbReference type="InterPro" id="IPR041219">
    <property type="entry name" value="Phage_lysozyme2"/>
</dbReference>
<proteinExistence type="predicted"/>
<dbReference type="EMBL" id="VTUZ01000005">
    <property type="protein sequence ID" value="KAA1013033.1"/>
    <property type="molecule type" value="Genomic_DNA"/>
</dbReference>
<evidence type="ECO:0000313" key="3">
    <source>
        <dbReference type="EMBL" id="KAA1013033.1"/>
    </source>
</evidence>
<gene>
    <name evidence="3" type="ORF">FVF58_09590</name>
</gene>
<name>A0A5B0HDJ1_9BURK</name>
<dbReference type="Pfam" id="PF18013">
    <property type="entry name" value="Phage_lysozyme2"/>
    <property type="match status" value="1"/>
</dbReference>
<keyword evidence="4" id="KW-1185">Reference proteome</keyword>
<protein>
    <recommendedName>
        <fullName evidence="2">Phage tail lysozyme domain-containing protein</fullName>
    </recommendedName>
</protein>
<dbReference type="Proteomes" id="UP000325273">
    <property type="component" value="Unassembled WGS sequence"/>
</dbReference>
<dbReference type="RefSeq" id="WP_149669663.1">
    <property type="nucleotide sequence ID" value="NZ_VTUZ01000005.1"/>
</dbReference>
<dbReference type="Gene3D" id="1.10.530.10">
    <property type="match status" value="1"/>
</dbReference>
<comment type="caution">
    <text evidence="3">The sequence shown here is derived from an EMBL/GenBank/DDBJ whole genome shotgun (WGS) entry which is preliminary data.</text>
</comment>
<organism evidence="3 4">
    <name type="scientific">Paraburkholderia panacisoli</name>
    <dbReference type="NCBI Taxonomy" id="2603818"/>
    <lineage>
        <taxon>Bacteria</taxon>
        <taxon>Pseudomonadati</taxon>
        <taxon>Pseudomonadota</taxon>
        <taxon>Betaproteobacteria</taxon>
        <taxon>Burkholderiales</taxon>
        <taxon>Burkholderiaceae</taxon>
        <taxon>Paraburkholderia</taxon>
    </lineage>
</organism>
<feature type="region of interest" description="Disordered" evidence="1">
    <location>
        <begin position="493"/>
        <end position="515"/>
    </location>
</feature>
<dbReference type="AlphaFoldDB" id="A0A5B0HDJ1"/>
<reference evidence="3 4" key="1">
    <citation type="submission" date="2019-08" db="EMBL/GenBank/DDBJ databases">
        <title>Paraburkholderia sp. DCY113.</title>
        <authorList>
            <person name="Kang J."/>
        </authorList>
    </citation>
    <scope>NUCLEOTIDE SEQUENCE [LARGE SCALE GENOMIC DNA]</scope>
    <source>
        <strain evidence="3 4">DCY113</strain>
    </source>
</reference>
<accession>A0A5B0HDJ1</accession>
<evidence type="ECO:0000259" key="2">
    <source>
        <dbReference type="Pfam" id="PF18013"/>
    </source>
</evidence>
<evidence type="ECO:0000256" key="1">
    <source>
        <dbReference type="SAM" id="MobiDB-lite"/>
    </source>
</evidence>
<evidence type="ECO:0000313" key="4">
    <source>
        <dbReference type="Proteomes" id="UP000325273"/>
    </source>
</evidence>
<sequence length="554" mass="58427">MGLKEFTQHTIGSAVQLGYMAKNLQMSTQELSAWQRAAERAGGSADGITSALQDSQQQIAKFRLGQVGDQMQAFFRFGGKTSDLKDGNSYLMARAQIVQRLFAVDPGRAQAVAQMMGVGGDQFNFIKQGPQAILALVDAQKKNSAVTEEQAEKALKLQNAWLDLRDRLQYVGTTILLQLMPTFELWLQKLQAMADWVADHKQDISNWVNETVNAIQSFISAADKAADAVGGWKNVLIALAALKVLSTVSPLLQLAGALSSVGGGLGAIALSGPGALVALVGLSAAAEKMRQSAFDKAIPKGPSHDQYVAEAVAGGAVTPNVSQPPPGGFGKLGAWLKNSFGNSEAGRQKQAMDYFLSQGWTPAQAAGIVGSLTQESGVDSTSRNKSSGAYGIGQWLGGRVQDFKKWSGHDLQGSSFQDQLGFMQYELTKGNEQGAGRRLRAARTAEEAAAIHSQYYERPGTAEANIANRQAYARVLYAGVGQANASQIAGNSAAVRGPGSSGSVSNSTTTASTNINGPITIQTQATDAQGIAREFGKAVAKYSFTVPQANTGLT</sequence>